<reference evidence="1" key="1">
    <citation type="submission" date="2018-06" db="EMBL/GenBank/DDBJ databases">
        <authorList>
            <person name="Zhirakovskaya E."/>
        </authorList>
    </citation>
    <scope>NUCLEOTIDE SEQUENCE</scope>
</reference>
<organism evidence="1">
    <name type="scientific">hydrothermal vent metagenome</name>
    <dbReference type="NCBI Taxonomy" id="652676"/>
    <lineage>
        <taxon>unclassified sequences</taxon>
        <taxon>metagenomes</taxon>
        <taxon>ecological metagenomes</taxon>
    </lineage>
</organism>
<accession>A0A3B0UGZ1</accession>
<evidence type="ECO:0000313" key="1">
    <source>
        <dbReference type="EMBL" id="VAW18896.1"/>
    </source>
</evidence>
<sequence length="44" mass="4930">MFAAVLIFAPLNLPRKIKGLVFWTGGNEILPNLSNRMGRIESML</sequence>
<protein>
    <submittedName>
        <fullName evidence="1">Uncharacterized protein</fullName>
    </submittedName>
</protein>
<dbReference type="AlphaFoldDB" id="A0A3B0UGZ1"/>
<gene>
    <name evidence="1" type="ORF">MNBD_ALPHA09-2307</name>
</gene>
<proteinExistence type="predicted"/>
<name>A0A3B0UGZ1_9ZZZZ</name>
<dbReference type="EMBL" id="UOEM01000120">
    <property type="protein sequence ID" value="VAW18896.1"/>
    <property type="molecule type" value="Genomic_DNA"/>
</dbReference>